<gene>
    <name evidence="1" type="ORF">Ctob_003614</name>
</gene>
<comment type="caution">
    <text evidence="1">The sequence shown here is derived from an EMBL/GenBank/DDBJ whole genome shotgun (WGS) entry which is preliminary data.</text>
</comment>
<keyword evidence="2" id="KW-1185">Reference proteome</keyword>
<reference evidence="2" key="1">
    <citation type="journal article" date="2015" name="PLoS Genet.">
        <title>Genome Sequence and Transcriptome Analyses of Chrysochromulina tobin: Metabolic Tools for Enhanced Algal Fitness in the Prominent Order Prymnesiales (Haptophyceae).</title>
        <authorList>
            <person name="Hovde B.T."/>
            <person name="Deodato C.R."/>
            <person name="Hunsperger H.M."/>
            <person name="Ryken S.A."/>
            <person name="Yost W."/>
            <person name="Jha R.K."/>
            <person name="Patterson J."/>
            <person name="Monnat R.J. Jr."/>
            <person name="Barlow S.B."/>
            <person name="Starkenburg S.R."/>
            <person name="Cattolico R.A."/>
        </authorList>
    </citation>
    <scope>NUCLEOTIDE SEQUENCE</scope>
    <source>
        <strain evidence="2">CCMP291</strain>
    </source>
</reference>
<protein>
    <submittedName>
        <fullName evidence="1">Uncharacterized protein</fullName>
    </submittedName>
</protein>
<dbReference type="Proteomes" id="UP000037460">
    <property type="component" value="Unassembled WGS sequence"/>
</dbReference>
<dbReference type="EMBL" id="JWZX01002561">
    <property type="protein sequence ID" value="KOO28499.1"/>
    <property type="molecule type" value="Genomic_DNA"/>
</dbReference>
<sequence length="130" mass="13980">MFATRSAGLVTERIVRDPSTSEVIIDVIDASIDLGDEKPNGPLLLVRNLAAAAQTRGRTVLSWTSAADGGWTLSGTLELTFTMPSMPIVGGRRVFESVGSRVVRQTCESRLTPYLENLRDAYLDIAAPTG</sequence>
<proteinExistence type="predicted"/>
<evidence type="ECO:0000313" key="1">
    <source>
        <dbReference type="EMBL" id="KOO28499.1"/>
    </source>
</evidence>
<dbReference type="AlphaFoldDB" id="A0A0M0JPK1"/>
<accession>A0A0M0JPK1</accession>
<name>A0A0M0JPK1_9EUKA</name>
<organism evidence="1 2">
    <name type="scientific">Chrysochromulina tobinii</name>
    <dbReference type="NCBI Taxonomy" id="1460289"/>
    <lineage>
        <taxon>Eukaryota</taxon>
        <taxon>Haptista</taxon>
        <taxon>Haptophyta</taxon>
        <taxon>Prymnesiophyceae</taxon>
        <taxon>Prymnesiales</taxon>
        <taxon>Chrysochromulinaceae</taxon>
        <taxon>Chrysochromulina</taxon>
    </lineage>
</organism>
<evidence type="ECO:0000313" key="2">
    <source>
        <dbReference type="Proteomes" id="UP000037460"/>
    </source>
</evidence>